<dbReference type="OrthoDB" id="5628677at2759"/>
<feature type="compositionally biased region" description="Low complexity" evidence="1">
    <location>
        <begin position="820"/>
        <end position="830"/>
    </location>
</feature>
<comment type="caution">
    <text evidence="3">The sequence shown here is derived from an EMBL/GenBank/DDBJ whole genome shotgun (WGS) entry which is preliminary data.</text>
</comment>
<accession>A0A1R1YSK8</accession>
<keyword evidence="2" id="KW-0472">Membrane</keyword>
<evidence type="ECO:0000256" key="1">
    <source>
        <dbReference type="SAM" id="MobiDB-lite"/>
    </source>
</evidence>
<feature type="region of interest" description="Disordered" evidence="1">
    <location>
        <begin position="1132"/>
        <end position="1153"/>
    </location>
</feature>
<protein>
    <submittedName>
        <fullName evidence="3">Uncharacterized protein</fullName>
    </submittedName>
</protein>
<keyword evidence="4" id="KW-1185">Reference proteome</keyword>
<evidence type="ECO:0000256" key="2">
    <source>
        <dbReference type="SAM" id="Phobius"/>
    </source>
</evidence>
<name>A0A1R1YSK8_9FUNG</name>
<sequence length="1201" mass="135965">MESIRLNGDTTKGAFRQYLIDLSLYAFLLFLPTFSKLFIRHSTLYIIKIKTLNFKIFSESFFDYDKYAKHYLGKTLSINKLNDNSFLYQKYLANFLANINTSDIKNDLINLADFDPYLKLKSPLLKLSHKNIPFEITLSSNSLSVDIMDIKVDSNLSIYGISESGSILCWSINSKDLNTKSLIIKKSASYRKDDSDSSLVSESSNNSIHSSLDTTPKKIRSKPISWTKAHLNIFFFKNNIISKTLKLSNNSSLIKPGFLPLSKLTNDIYTFDHHLQKSNIFTNINTDPRVTSSAIYFKDKSEIISKELVTRTEIDHVGDHLAFITETGNLGIYSNLNKKISFIIEPYDEKFDQKSISTATNPNQSQTHQEDYLETASIGDSFVKKHFFAYSKISFIKFAYSLSNSKSITIISENQYFLISSPEKSQSPKNIHCAQYNLVLLIGHENGHVSLFDFEKKCLNTLFYYAKSVGSVISIIIDSNTIFTGHSCGALSAINSSIITNSGKGSLFFSFILLVHLFITFYFINSFFFFFVLEPINFTRIFKSKLSQLAVYNGTLTTYLLAGYSNGSILLYSKNNYFPGQKICFQLKLVDIISGDPDLIKAFKTRSAHSNFKKRNTSNVDSRFNSDKTCIFDFSNSSYSPKLHESSQLNSDNMSYNWPPTDQNADAENNIFIRSILNDSESFCQTHTHTGRIVRIITLPFNFNNKKQPNTINPDSSSQEDIFFVASSCSKDCVRIVKVEISPFKSTGDDNDDLAKLSSKVNLIFSFLQTGCRHIDFDDYSGTILGVKRVSNYQQFLSGSVNTPNQSQNNSQFKQHNLNSSNSVNSLDNNNQKKNGPKLSVHEQTSLRLSLLDIKHWIFALLRLIAIMIFNTINSLKIVTFLSKILKNFAKKYPQLEILFLLFSKEKITNRDNFHSKNFGSDENLFRATGSNDSSQNILDDPSTEQSSNNMWEIWTFDLGLWIESTKKELKQIRDLQYIESTEMVGSVEINNGKLMTASIVNQLPRSINFPIHIPLMNLRPDSILPSNFLLSYPKKTDKIFDSSILCINHFPKVNMQQSIFSSENSTSIDNVVENSMNSSDLLKLEPNSENTGFSNPLLPNSAIHFQTETRQNINLEKNRIYASDSNNYTTSLNNTNSSGSDSSRNSSSNINPFSIDKTVPTFSLPFGRVKDLKIIERRSEKSNALVVALACGNTIKLVSL</sequence>
<keyword evidence="2" id="KW-0812">Transmembrane</keyword>
<feature type="transmembrane region" description="Helical" evidence="2">
    <location>
        <begin position="507"/>
        <end position="531"/>
    </location>
</feature>
<feature type="region of interest" description="Disordered" evidence="1">
    <location>
        <begin position="193"/>
        <end position="215"/>
    </location>
</feature>
<evidence type="ECO:0000313" key="4">
    <source>
        <dbReference type="Proteomes" id="UP000187429"/>
    </source>
</evidence>
<gene>
    <name evidence="3" type="ORF">AYI69_g717</name>
</gene>
<feature type="transmembrane region" description="Helical" evidence="2">
    <location>
        <begin position="22"/>
        <end position="39"/>
    </location>
</feature>
<reference evidence="4" key="1">
    <citation type="submission" date="2017-01" db="EMBL/GenBank/DDBJ databases">
        <authorList>
            <person name="Wang Y."/>
            <person name="White M."/>
            <person name="Kvist S."/>
            <person name="Moncalvo J.-M."/>
        </authorList>
    </citation>
    <scope>NUCLEOTIDE SEQUENCE [LARGE SCALE GENOMIC DNA]</scope>
    <source>
        <strain evidence="4">ID-206-W2</strain>
    </source>
</reference>
<organism evidence="3 4">
    <name type="scientific">Smittium culicis</name>
    <dbReference type="NCBI Taxonomy" id="133412"/>
    <lineage>
        <taxon>Eukaryota</taxon>
        <taxon>Fungi</taxon>
        <taxon>Fungi incertae sedis</taxon>
        <taxon>Zoopagomycota</taxon>
        <taxon>Kickxellomycotina</taxon>
        <taxon>Harpellomycetes</taxon>
        <taxon>Harpellales</taxon>
        <taxon>Legeriomycetaceae</taxon>
        <taxon>Smittium</taxon>
    </lineage>
</organism>
<proteinExistence type="predicted"/>
<keyword evidence="2" id="KW-1133">Transmembrane helix</keyword>
<dbReference type="Proteomes" id="UP000187429">
    <property type="component" value="Unassembled WGS sequence"/>
</dbReference>
<dbReference type="AlphaFoldDB" id="A0A1R1YSK8"/>
<evidence type="ECO:0000313" key="3">
    <source>
        <dbReference type="EMBL" id="OMJ29766.1"/>
    </source>
</evidence>
<feature type="transmembrane region" description="Helical" evidence="2">
    <location>
        <begin position="551"/>
        <end position="572"/>
    </location>
</feature>
<feature type="region of interest" description="Disordered" evidence="1">
    <location>
        <begin position="820"/>
        <end position="839"/>
    </location>
</feature>
<feature type="compositionally biased region" description="Low complexity" evidence="1">
    <location>
        <begin position="197"/>
        <end position="213"/>
    </location>
</feature>
<dbReference type="EMBL" id="LSSM01000188">
    <property type="protein sequence ID" value="OMJ29766.1"/>
    <property type="molecule type" value="Genomic_DNA"/>
</dbReference>